<dbReference type="EMBL" id="CAJVPS010000062">
    <property type="protein sequence ID" value="CAG8447103.1"/>
    <property type="molecule type" value="Genomic_DNA"/>
</dbReference>
<keyword evidence="1 3" id="KW-0479">Metal-binding</keyword>
<keyword evidence="5" id="KW-0812">Transmembrane</keyword>
<evidence type="ECO:0000256" key="1">
    <source>
        <dbReference type="ARBA" id="ARBA00022723"/>
    </source>
</evidence>
<proteinExistence type="inferred from homology"/>
<dbReference type="InterPro" id="IPR002401">
    <property type="entry name" value="Cyt_P450_E_grp-I"/>
</dbReference>
<keyword evidence="4" id="KW-0503">Monooxygenase</keyword>
<dbReference type="InterPro" id="IPR017972">
    <property type="entry name" value="Cyt_P450_CS"/>
</dbReference>
<evidence type="ECO:0000313" key="6">
    <source>
        <dbReference type="EMBL" id="CAG8447103.1"/>
    </source>
</evidence>
<dbReference type="Proteomes" id="UP000789508">
    <property type="component" value="Unassembled WGS sequence"/>
</dbReference>
<feature type="binding site" description="axial binding residue" evidence="3">
    <location>
        <position position="467"/>
    </location>
    <ligand>
        <name>heme</name>
        <dbReference type="ChEBI" id="CHEBI:30413"/>
    </ligand>
    <ligandPart>
        <name>Fe</name>
        <dbReference type="ChEBI" id="CHEBI:18248"/>
    </ligandPart>
</feature>
<comment type="cofactor">
    <cofactor evidence="3">
        <name>heme</name>
        <dbReference type="ChEBI" id="CHEBI:30413"/>
    </cofactor>
</comment>
<gene>
    <name evidence="6" type="ORF">ALEPTO_LOCUS760</name>
</gene>
<keyword evidence="4" id="KW-0560">Oxidoreductase</keyword>
<accession>A0A9N8VD54</accession>
<dbReference type="GO" id="GO:0020037">
    <property type="term" value="F:heme binding"/>
    <property type="evidence" value="ECO:0007669"/>
    <property type="project" value="InterPro"/>
</dbReference>
<protein>
    <submittedName>
        <fullName evidence="6">14693_t:CDS:1</fullName>
    </submittedName>
</protein>
<keyword evidence="2 3" id="KW-0408">Iron</keyword>
<comment type="similarity">
    <text evidence="4">Belongs to the cytochrome P450 family.</text>
</comment>
<organism evidence="6 7">
    <name type="scientific">Ambispora leptoticha</name>
    <dbReference type="NCBI Taxonomy" id="144679"/>
    <lineage>
        <taxon>Eukaryota</taxon>
        <taxon>Fungi</taxon>
        <taxon>Fungi incertae sedis</taxon>
        <taxon>Mucoromycota</taxon>
        <taxon>Glomeromycotina</taxon>
        <taxon>Glomeromycetes</taxon>
        <taxon>Archaeosporales</taxon>
        <taxon>Ambisporaceae</taxon>
        <taxon>Ambispora</taxon>
    </lineage>
</organism>
<evidence type="ECO:0000313" key="7">
    <source>
        <dbReference type="Proteomes" id="UP000789508"/>
    </source>
</evidence>
<dbReference type="PRINTS" id="PR00463">
    <property type="entry name" value="EP450I"/>
</dbReference>
<sequence>MVLIRILDFLFSVKVFEILILSFFYYIFRFYFNYFTRENPLHGPFPLPIIGNLHLIRGSSFEFAQKSRQQYGDLFELWLPNRNIYLNNANQIEKLTQPSTKSSFFAQMKLTKIFRKYLKEFGFVFLNDDHESWRYYRKILEQSLLNQKYQHALFDEVLECFKELQVYWEELGAERVIDIKEWSLRLFFDIMIRTTTGENFSIMTKYFNSLTTGPKINIAKEIYEMGEDIDQLLKKQVNAFSYFQLVPEALARSIFWWKTKKYFQEKEKVQSIYNEIVQKRKQENKNGDLSSRKTDILNILLNTNSFTDNNESIRLSDKEICVFLFEIINSSIHTTTNTFGFTIENIERNPNAKKKLLEELSTVFGDDKNNISYDKLSQLKYLEAIIYETRRVFPPIAIARINNKEVDVVGRKWHASTQFRINVHAIHHDPSLWHDPHEYKPERFLDEQKSNITRNSNLTFGTGLRICPGRFQAINMMKSIISLIYLNYQVELVDSHLPIKSEHTFMPVCLGGKVYLKPRNTE</sequence>
<dbReference type="InterPro" id="IPR001128">
    <property type="entry name" value="Cyt_P450"/>
</dbReference>
<evidence type="ECO:0000256" key="4">
    <source>
        <dbReference type="RuleBase" id="RU000461"/>
    </source>
</evidence>
<name>A0A9N8VD54_9GLOM</name>
<keyword evidence="3 4" id="KW-0349">Heme</keyword>
<dbReference type="GO" id="GO:0005506">
    <property type="term" value="F:iron ion binding"/>
    <property type="evidence" value="ECO:0007669"/>
    <property type="project" value="InterPro"/>
</dbReference>
<keyword evidence="5" id="KW-0472">Membrane</keyword>
<dbReference type="AlphaFoldDB" id="A0A9N8VD54"/>
<reference evidence="6" key="1">
    <citation type="submission" date="2021-06" db="EMBL/GenBank/DDBJ databases">
        <authorList>
            <person name="Kallberg Y."/>
            <person name="Tangrot J."/>
            <person name="Rosling A."/>
        </authorList>
    </citation>
    <scope>NUCLEOTIDE SEQUENCE</scope>
    <source>
        <strain evidence="6">FL130A</strain>
    </source>
</reference>
<dbReference type="InterPro" id="IPR036396">
    <property type="entry name" value="Cyt_P450_sf"/>
</dbReference>
<keyword evidence="7" id="KW-1185">Reference proteome</keyword>
<dbReference type="OrthoDB" id="1470350at2759"/>
<evidence type="ECO:0000256" key="3">
    <source>
        <dbReference type="PIRSR" id="PIRSR602401-1"/>
    </source>
</evidence>
<dbReference type="PROSITE" id="PS00086">
    <property type="entry name" value="CYTOCHROME_P450"/>
    <property type="match status" value="1"/>
</dbReference>
<dbReference type="PANTHER" id="PTHR24301:SF2">
    <property type="entry name" value="THROMBOXANE-A SYNTHASE"/>
    <property type="match status" value="1"/>
</dbReference>
<dbReference type="GO" id="GO:0004497">
    <property type="term" value="F:monooxygenase activity"/>
    <property type="evidence" value="ECO:0007669"/>
    <property type="project" value="UniProtKB-KW"/>
</dbReference>
<dbReference type="GO" id="GO:0016705">
    <property type="term" value="F:oxidoreductase activity, acting on paired donors, with incorporation or reduction of molecular oxygen"/>
    <property type="evidence" value="ECO:0007669"/>
    <property type="project" value="InterPro"/>
</dbReference>
<evidence type="ECO:0000256" key="5">
    <source>
        <dbReference type="SAM" id="Phobius"/>
    </source>
</evidence>
<dbReference type="Pfam" id="PF00067">
    <property type="entry name" value="p450"/>
    <property type="match status" value="1"/>
</dbReference>
<dbReference type="PANTHER" id="PTHR24301">
    <property type="entry name" value="THROMBOXANE-A SYNTHASE"/>
    <property type="match status" value="1"/>
</dbReference>
<feature type="transmembrane region" description="Helical" evidence="5">
    <location>
        <begin position="6"/>
        <end position="28"/>
    </location>
</feature>
<evidence type="ECO:0000256" key="2">
    <source>
        <dbReference type="ARBA" id="ARBA00023004"/>
    </source>
</evidence>
<comment type="caution">
    <text evidence="6">The sequence shown here is derived from an EMBL/GenBank/DDBJ whole genome shotgun (WGS) entry which is preliminary data.</text>
</comment>
<dbReference type="Gene3D" id="1.10.630.10">
    <property type="entry name" value="Cytochrome P450"/>
    <property type="match status" value="1"/>
</dbReference>
<keyword evidence="5" id="KW-1133">Transmembrane helix</keyword>
<dbReference type="SUPFAM" id="SSF48264">
    <property type="entry name" value="Cytochrome P450"/>
    <property type="match status" value="1"/>
</dbReference>